<evidence type="ECO:0000259" key="4">
    <source>
        <dbReference type="PROSITE" id="PS50956"/>
    </source>
</evidence>
<evidence type="ECO:0000256" key="3">
    <source>
        <dbReference type="ARBA" id="ARBA00023163"/>
    </source>
</evidence>
<dbReference type="Proteomes" id="UP001361239">
    <property type="component" value="Unassembled WGS sequence"/>
</dbReference>
<keyword evidence="2" id="KW-0238">DNA-binding</keyword>
<accession>A0ABU8RX22</accession>
<reference evidence="5 6" key="1">
    <citation type="submission" date="2024-03" db="EMBL/GenBank/DDBJ databases">
        <authorList>
            <person name="Jo J.-H."/>
        </authorList>
    </citation>
    <scope>NUCLEOTIDE SEQUENCE [LARGE SCALE GENOMIC DNA]</scope>
    <source>
        <strain evidence="5 6">PS1R-30</strain>
    </source>
</reference>
<sequence length="160" mass="17991">MRKTVELDDFDRRLIELVRQNNLEPARTLAEKVGLSISAVLRRLRRLRENKVIVADIAVVDPALTGAALTMHVLVQMKVPGRQPMDAFARRIARRPEVTAAWEVTGEDDFVLKVEVGSMAEYDAFIREELDEDDGVLGFKTFIAIRPIIADGPSRRPLLA</sequence>
<evidence type="ECO:0000313" key="6">
    <source>
        <dbReference type="Proteomes" id="UP001361239"/>
    </source>
</evidence>
<keyword evidence="1" id="KW-0805">Transcription regulation</keyword>
<dbReference type="Gene3D" id="3.30.70.920">
    <property type="match status" value="1"/>
</dbReference>
<dbReference type="Pfam" id="PF01037">
    <property type="entry name" value="AsnC_trans_reg"/>
    <property type="match status" value="1"/>
</dbReference>
<keyword evidence="6" id="KW-1185">Reference proteome</keyword>
<dbReference type="SUPFAM" id="SSF54909">
    <property type="entry name" value="Dimeric alpha+beta barrel"/>
    <property type="match status" value="1"/>
</dbReference>
<feature type="domain" description="HTH asnC-type" evidence="4">
    <location>
        <begin position="7"/>
        <end position="68"/>
    </location>
</feature>
<dbReference type="InterPro" id="IPR019887">
    <property type="entry name" value="Tscrpt_reg_AsnC/Lrp_C"/>
</dbReference>
<dbReference type="PRINTS" id="PR00033">
    <property type="entry name" value="HTHASNC"/>
</dbReference>
<evidence type="ECO:0000313" key="5">
    <source>
        <dbReference type="EMBL" id="MEJ5977635.1"/>
    </source>
</evidence>
<comment type="caution">
    <text evidence="5">The sequence shown here is derived from an EMBL/GenBank/DDBJ whole genome shotgun (WGS) entry which is preliminary data.</text>
</comment>
<dbReference type="InterPro" id="IPR019888">
    <property type="entry name" value="Tscrpt_reg_AsnC-like"/>
</dbReference>
<dbReference type="RefSeq" id="WP_339587567.1">
    <property type="nucleotide sequence ID" value="NZ_JBBHJZ010000002.1"/>
</dbReference>
<name>A0ABU8RX22_9SPHN</name>
<dbReference type="EMBL" id="JBBHJZ010000002">
    <property type="protein sequence ID" value="MEJ5977635.1"/>
    <property type="molecule type" value="Genomic_DNA"/>
</dbReference>
<dbReference type="PROSITE" id="PS50956">
    <property type="entry name" value="HTH_ASNC_2"/>
    <property type="match status" value="1"/>
</dbReference>
<dbReference type="PANTHER" id="PTHR30154">
    <property type="entry name" value="LEUCINE-RESPONSIVE REGULATORY PROTEIN"/>
    <property type="match status" value="1"/>
</dbReference>
<dbReference type="SMART" id="SM00344">
    <property type="entry name" value="HTH_ASNC"/>
    <property type="match status" value="1"/>
</dbReference>
<keyword evidence="3" id="KW-0804">Transcription</keyword>
<proteinExistence type="predicted"/>
<dbReference type="InterPro" id="IPR011008">
    <property type="entry name" value="Dimeric_a/b-barrel"/>
</dbReference>
<evidence type="ECO:0000256" key="1">
    <source>
        <dbReference type="ARBA" id="ARBA00023015"/>
    </source>
</evidence>
<dbReference type="PANTHER" id="PTHR30154:SF34">
    <property type="entry name" value="TRANSCRIPTIONAL REGULATOR AZLB"/>
    <property type="match status" value="1"/>
</dbReference>
<dbReference type="InterPro" id="IPR036388">
    <property type="entry name" value="WH-like_DNA-bd_sf"/>
</dbReference>
<dbReference type="Gene3D" id="1.10.10.10">
    <property type="entry name" value="Winged helix-like DNA-binding domain superfamily/Winged helix DNA-binding domain"/>
    <property type="match status" value="1"/>
</dbReference>
<dbReference type="InterPro" id="IPR036390">
    <property type="entry name" value="WH_DNA-bd_sf"/>
</dbReference>
<gene>
    <name evidence="5" type="ORF">WG901_13385</name>
</gene>
<organism evidence="5 6">
    <name type="scientific">Novosphingobium anseongense</name>
    <dbReference type="NCBI Taxonomy" id="3133436"/>
    <lineage>
        <taxon>Bacteria</taxon>
        <taxon>Pseudomonadati</taxon>
        <taxon>Pseudomonadota</taxon>
        <taxon>Alphaproteobacteria</taxon>
        <taxon>Sphingomonadales</taxon>
        <taxon>Sphingomonadaceae</taxon>
        <taxon>Novosphingobium</taxon>
    </lineage>
</organism>
<protein>
    <submittedName>
        <fullName evidence="5">Lrp/AsnC family transcriptional regulator</fullName>
    </submittedName>
</protein>
<dbReference type="InterPro" id="IPR000485">
    <property type="entry name" value="AsnC-type_HTH_dom"/>
</dbReference>
<dbReference type="SUPFAM" id="SSF46785">
    <property type="entry name" value="Winged helix' DNA-binding domain"/>
    <property type="match status" value="1"/>
</dbReference>
<dbReference type="Pfam" id="PF13404">
    <property type="entry name" value="HTH_AsnC-type"/>
    <property type="match status" value="1"/>
</dbReference>
<evidence type="ECO:0000256" key="2">
    <source>
        <dbReference type="ARBA" id="ARBA00023125"/>
    </source>
</evidence>